<dbReference type="InterPro" id="IPR016166">
    <property type="entry name" value="FAD-bd_PCMH"/>
</dbReference>
<comment type="caution">
    <text evidence="5">The sequence shown here is derived from an EMBL/GenBank/DDBJ whole genome shotgun (WGS) entry which is preliminary data.</text>
</comment>
<dbReference type="RefSeq" id="WP_007260201.1">
    <property type="nucleotide sequence ID" value="NZ_AOHZ01000068.1"/>
</dbReference>
<dbReference type="EMBL" id="AOHZ01000068">
    <property type="protein sequence ID" value="ELY53280.1"/>
    <property type="molecule type" value="Genomic_DNA"/>
</dbReference>
<dbReference type="InterPro" id="IPR025650">
    <property type="entry name" value="Alkyl-DHAP_Synthase"/>
</dbReference>
<evidence type="ECO:0000256" key="1">
    <source>
        <dbReference type="ARBA" id="ARBA00008000"/>
    </source>
</evidence>
<dbReference type="eggNOG" id="arCOG00337">
    <property type="taxonomic scope" value="Archaea"/>
</dbReference>
<name>L9WUZ5_9EURY</name>
<dbReference type="Gene3D" id="3.30.465.10">
    <property type="match status" value="1"/>
</dbReference>
<dbReference type="InterPro" id="IPR006094">
    <property type="entry name" value="Oxid_FAD_bind_N"/>
</dbReference>
<dbReference type="InterPro" id="IPR016164">
    <property type="entry name" value="FAD-linked_Oxase-like_C"/>
</dbReference>
<dbReference type="Gene3D" id="3.30.300.330">
    <property type="match status" value="1"/>
</dbReference>
<dbReference type="GO" id="GO:0071949">
    <property type="term" value="F:FAD binding"/>
    <property type="evidence" value="ECO:0007669"/>
    <property type="project" value="InterPro"/>
</dbReference>
<dbReference type="Proteomes" id="UP000011602">
    <property type="component" value="Unassembled WGS sequence"/>
</dbReference>
<evidence type="ECO:0000259" key="4">
    <source>
        <dbReference type="PROSITE" id="PS51387"/>
    </source>
</evidence>
<dbReference type="GO" id="GO:0008609">
    <property type="term" value="F:alkylglycerone-phosphate synthase activity"/>
    <property type="evidence" value="ECO:0007669"/>
    <property type="project" value="InterPro"/>
</dbReference>
<evidence type="ECO:0000313" key="5">
    <source>
        <dbReference type="EMBL" id="ELY53280.1"/>
    </source>
</evidence>
<dbReference type="GO" id="GO:0008610">
    <property type="term" value="P:lipid biosynthetic process"/>
    <property type="evidence" value="ECO:0007669"/>
    <property type="project" value="InterPro"/>
</dbReference>
<feature type="domain" description="FAD-binding PCMH-type" evidence="4">
    <location>
        <begin position="96"/>
        <end position="281"/>
    </location>
</feature>
<dbReference type="PATRIC" id="fig|1227499.3.peg.3005"/>
<dbReference type="PANTHER" id="PTHR46568:SF1">
    <property type="entry name" value="ALKYLDIHYDROXYACETONEPHOSPHATE SYNTHASE, PEROXISOMAL"/>
    <property type="match status" value="1"/>
</dbReference>
<comment type="similarity">
    <text evidence="1">Belongs to the FAD-binding oxidoreductase/transferase type 4 family.</text>
</comment>
<protein>
    <submittedName>
        <fullName evidence="5">Alkylglycerone-phosphate synthase</fullName>
    </submittedName>
</protein>
<dbReference type="Pfam" id="PF01565">
    <property type="entry name" value="FAD_binding_4"/>
    <property type="match status" value="1"/>
</dbReference>
<sequence length="548" mass="60047">MSTSSTPRRRWGWGHADDSIDDADLRERKAFLEDALGFPERPVLEPTPLEEATIPEPAIEPPARLASFCSSDRATRARRTYGMAPPENVRAFHGDFEPAPDVVAQPRTESDVADVLEWATENRVAVTPVTGGTGVAGGTSPPTGDRRDAYAGTVALDLRNLNEVLEVDEESRTALIEGGTMGPSINDQLEEYGLHLRHYPQSYELSGLGGWIATRSGGHYATRYTHIDEFVESVRMLCPAGTFETQRVPAHGAGPDANRLVCGSEGTFGVVTRAWMRVEPRPTYRSEAAVYFDSVLEAAEAIRRIVQAKLAPANCRLHDRVETSMYGLDDIDREMVVLGFESTDRPTDPAIDRALEICADAGGDCPDGPDHHGSGYDQHRSPDSDVVRWGQAFQLGGAGNAAIPLCVVRGTVETAVTWDRFPAFHEAMLETVRDALEDECGMGHVSTRFSHVYPDGPAVYYTFQAPGDRDPDRRIEQWQRIKRAALDTVMDHALTPTHHHAVGRNHKAWYARQIPENYGESLRAIKGVLDPAGVMNPGVLLDSATDGD</sequence>
<keyword evidence="3" id="KW-0274">FAD</keyword>
<dbReference type="SUPFAM" id="SSF56176">
    <property type="entry name" value="FAD-binding/transporter-associated domain-like"/>
    <property type="match status" value="1"/>
</dbReference>
<dbReference type="InterPro" id="IPR036318">
    <property type="entry name" value="FAD-bd_PCMH-like_sf"/>
</dbReference>
<dbReference type="STRING" id="1227499.C493_14658"/>
<keyword evidence="2" id="KW-0285">Flavoprotein</keyword>
<dbReference type="PROSITE" id="PS51387">
    <property type="entry name" value="FAD_PCMH"/>
    <property type="match status" value="1"/>
</dbReference>
<dbReference type="Pfam" id="PF02913">
    <property type="entry name" value="FAD-oxidase_C"/>
    <property type="match status" value="1"/>
</dbReference>
<proteinExistence type="inferred from homology"/>
<evidence type="ECO:0000256" key="2">
    <source>
        <dbReference type="ARBA" id="ARBA00022630"/>
    </source>
</evidence>
<evidence type="ECO:0000313" key="6">
    <source>
        <dbReference type="Proteomes" id="UP000011602"/>
    </source>
</evidence>
<organism evidence="5 6">
    <name type="scientific">Natronolimnohabitans innermongolicus JCM 12255</name>
    <dbReference type="NCBI Taxonomy" id="1227499"/>
    <lineage>
        <taxon>Archaea</taxon>
        <taxon>Methanobacteriati</taxon>
        <taxon>Methanobacteriota</taxon>
        <taxon>Stenosarchaea group</taxon>
        <taxon>Halobacteria</taxon>
        <taxon>Halobacteriales</taxon>
        <taxon>Natrialbaceae</taxon>
        <taxon>Natronolimnohabitans</taxon>
    </lineage>
</organism>
<dbReference type="InterPro" id="IPR016169">
    <property type="entry name" value="FAD-bd_PCMH_sub2"/>
</dbReference>
<evidence type="ECO:0000256" key="3">
    <source>
        <dbReference type="ARBA" id="ARBA00022827"/>
    </source>
</evidence>
<dbReference type="PANTHER" id="PTHR46568">
    <property type="entry name" value="ALKYLDIHYDROXYACETONEPHOSPHATE SYNTHASE, PEROXISOMAL"/>
    <property type="match status" value="1"/>
</dbReference>
<reference evidence="5 6" key="1">
    <citation type="journal article" date="2014" name="PLoS Genet.">
        <title>Phylogenetically driven sequencing of extremely halophilic archaea reveals strategies for static and dynamic osmo-response.</title>
        <authorList>
            <person name="Becker E.A."/>
            <person name="Seitzer P.M."/>
            <person name="Tritt A."/>
            <person name="Larsen D."/>
            <person name="Krusor M."/>
            <person name="Yao A.I."/>
            <person name="Wu D."/>
            <person name="Madern D."/>
            <person name="Eisen J.A."/>
            <person name="Darling A.E."/>
            <person name="Facciotti M.T."/>
        </authorList>
    </citation>
    <scope>NUCLEOTIDE SEQUENCE [LARGE SCALE GENOMIC DNA]</scope>
    <source>
        <strain evidence="5 6">JCM 12255</strain>
    </source>
</reference>
<accession>L9WUZ5</accession>
<dbReference type="SUPFAM" id="SSF55103">
    <property type="entry name" value="FAD-linked oxidases, C-terminal domain"/>
    <property type="match status" value="1"/>
</dbReference>
<dbReference type="AlphaFoldDB" id="L9WUZ5"/>
<gene>
    <name evidence="5" type="ORF">C493_14658</name>
</gene>
<keyword evidence="6" id="KW-1185">Reference proteome</keyword>
<dbReference type="InterPro" id="IPR004113">
    <property type="entry name" value="FAD-bd_oxidored_4_C"/>
</dbReference>
<dbReference type="OrthoDB" id="26910at2157"/>